<accession>A0A9Q3D812</accession>
<feature type="region of interest" description="Disordered" evidence="11">
    <location>
        <begin position="1"/>
        <end position="22"/>
    </location>
</feature>
<dbReference type="OrthoDB" id="413361at2759"/>
<dbReference type="EMBL" id="AVOT02014749">
    <property type="protein sequence ID" value="MBW0498494.1"/>
    <property type="molecule type" value="Genomic_DNA"/>
</dbReference>
<dbReference type="Pfam" id="PF25597">
    <property type="entry name" value="SH3_retrovirus"/>
    <property type="match status" value="1"/>
</dbReference>
<evidence type="ECO:0000259" key="12">
    <source>
        <dbReference type="Pfam" id="PF25597"/>
    </source>
</evidence>
<evidence type="ECO:0000256" key="11">
    <source>
        <dbReference type="SAM" id="MobiDB-lite"/>
    </source>
</evidence>
<gene>
    <name evidence="13" type="ORF">O181_038209</name>
</gene>
<dbReference type="InterPro" id="IPR057670">
    <property type="entry name" value="SH3_retrovirus"/>
</dbReference>
<keyword evidence="9" id="KW-0239">DNA-directed DNA polymerase</keyword>
<dbReference type="InterPro" id="IPR039537">
    <property type="entry name" value="Retrotran_Ty1/copia-like"/>
</dbReference>
<evidence type="ECO:0000313" key="13">
    <source>
        <dbReference type="EMBL" id="MBW0498494.1"/>
    </source>
</evidence>
<dbReference type="PANTHER" id="PTHR42648:SF11">
    <property type="entry name" value="TRANSPOSON TY4-P GAG-POL POLYPROTEIN"/>
    <property type="match status" value="1"/>
</dbReference>
<feature type="compositionally biased region" description="Polar residues" evidence="11">
    <location>
        <begin position="1"/>
        <end position="21"/>
    </location>
</feature>
<evidence type="ECO:0000256" key="7">
    <source>
        <dbReference type="ARBA" id="ARBA00022908"/>
    </source>
</evidence>
<evidence type="ECO:0000256" key="2">
    <source>
        <dbReference type="ARBA" id="ARBA00022722"/>
    </source>
</evidence>
<keyword evidence="4" id="KW-0255">Endonuclease</keyword>
<dbReference type="PANTHER" id="PTHR42648">
    <property type="entry name" value="TRANSPOSASE, PUTATIVE-RELATED"/>
    <property type="match status" value="1"/>
</dbReference>
<keyword evidence="5" id="KW-0378">Hydrolase</keyword>
<dbReference type="Proteomes" id="UP000765509">
    <property type="component" value="Unassembled WGS sequence"/>
</dbReference>
<keyword evidence="14" id="KW-1185">Reference proteome</keyword>
<evidence type="ECO:0000256" key="6">
    <source>
        <dbReference type="ARBA" id="ARBA00022842"/>
    </source>
</evidence>
<keyword evidence="9" id="KW-0808">Transferase</keyword>
<dbReference type="GO" id="GO:0006310">
    <property type="term" value="P:DNA recombination"/>
    <property type="evidence" value="ECO:0007669"/>
    <property type="project" value="UniProtKB-KW"/>
</dbReference>
<dbReference type="GO" id="GO:0003964">
    <property type="term" value="F:RNA-directed DNA polymerase activity"/>
    <property type="evidence" value="ECO:0007669"/>
    <property type="project" value="UniProtKB-KW"/>
</dbReference>
<evidence type="ECO:0000256" key="5">
    <source>
        <dbReference type="ARBA" id="ARBA00022801"/>
    </source>
</evidence>
<dbReference type="AlphaFoldDB" id="A0A9Q3D812"/>
<feature type="domain" description="Retroviral polymerase SH3-like" evidence="12">
    <location>
        <begin position="240"/>
        <end position="300"/>
    </location>
</feature>
<dbReference type="GO" id="GO:0016787">
    <property type="term" value="F:hydrolase activity"/>
    <property type="evidence" value="ECO:0007669"/>
    <property type="project" value="UniProtKB-KW"/>
</dbReference>
<evidence type="ECO:0000256" key="9">
    <source>
        <dbReference type="ARBA" id="ARBA00022932"/>
    </source>
</evidence>
<reference evidence="13" key="1">
    <citation type="submission" date="2021-03" db="EMBL/GenBank/DDBJ databases">
        <title>Draft genome sequence of rust myrtle Austropuccinia psidii MF-1, a brazilian biotype.</title>
        <authorList>
            <person name="Quecine M.C."/>
            <person name="Pachon D.M.R."/>
            <person name="Bonatelli M.L."/>
            <person name="Correr F.H."/>
            <person name="Franceschini L.M."/>
            <person name="Leite T.F."/>
            <person name="Margarido G.R.A."/>
            <person name="Almeida C.A."/>
            <person name="Ferrarezi J.A."/>
            <person name="Labate C.A."/>
        </authorList>
    </citation>
    <scope>NUCLEOTIDE SEQUENCE</scope>
    <source>
        <strain evidence="13">MF-1</strain>
    </source>
</reference>
<evidence type="ECO:0000256" key="1">
    <source>
        <dbReference type="ARBA" id="ARBA00022695"/>
    </source>
</evidence>
<evidence type="ECO:0000256" key="8">
    <source>
        <dbReference type="ARBA" id="ARBA00022918"/>
    </source>
</evidence>
<evidence type="ECO:0000256" key="10">
    <source>
        <dbReference type="ARBA" id="ARBA00023172"/>
    </source>
</evidence>
<dbReference type="GO" id="GO:0004519">
    <property type="term" value="F:endonuclease activity"/>
    <property type="evidence" value="ECO:0007669"/>
    <property type="project" value="UniProtKB-KW"/>
</dbReference>
<sequence length="499" mass="56484">MSKLVKNTSNNEAADIQSTSGEIRHSKSPTITYKLLRPNLLRDLTTWSISETLEKCSVEPLTSKNVLKWSTKVKMALTIKSLDQLLKNEWVKSMPKDSSDEEMEFFQNSCCQIYSWVGNSLNQENFDKFFNDNQEEYNPSFLWTSIKEHYSASSLENCAAIATKHFGMRIEEERISDSIIEIHHQSKLLKATEHHWWGVAVSTSTYLLNRTPVCLLNFETPIKLIFGSDPKLDNIHTFGCTVFIQINKLNLQTKLTPRAAKGSFLGYTEGHKNYRVYNSILKKVQIAHECLFDDEDFIRNKNHASSSSNLNIHNSFIPSTSLNPQEVNQAIPIQNKPPENSNDIKDSPIDESISDSSISYLQNSSPLAFKTASEPKSTQEKSFSESTSLPSRKIKRSNNTHLPKGCVMDTVPEKASRDITSNIDSSNIIYEKRQQFAKAAALFNYNNPGTYIEALSSSSSEDWKRAIDNELASIEENQVWLTVPIPNEKTSLDQPGFSL</sequence>
<keyword evidence="3" id="KW-0479">Metal-binding</keyword>
<proteinExistence type="predicted"/>
<name>A0A9Q3D812_9BASI</name>
<evidence type="ECO:0000256" key="4">
    <source>
        <dbReference type="ARBA" id="ARBA00022759"/>
    </source>
</evidence>
<keyword evidence="2" id="KW-0540">Nuclease</keyword>
<organism evidence="13 14">
    <name type="scientific">Austropuccinia psidii MF-1</name>
    <dbReference type="NCBI Taxonomy" id="1389203"/>
    <lineage>
        <taxon>Eukaryota</taxon>
        <taxon>Fungi</taxon>
        <taxon>Dikarya</taxon>
        <taxon>Basidiomycota</taxon>
        <taxon>Pucciniomycotina</taxon>
        <taxon>Pucciniomycetes</taxon>
        <taxon>Pucciniales</taxon>
        <taxon>Sphaerophragmiaceae</taxon>
        <taxon>Austropuccinia</taxon>
    </lineage>
</organism>
<dbReference type="GO" id="GO:0046872">
    <property type="term" value="F:metal ion binding"/>
    <property type="evidence" value="ECO:0007669"/>
    <property type="project" value="UniProtKB-KW"/>
</dbReference>
<keyword evidence="1" id="KW-0548">Nucleotidyltransferase</keyword>
<dbReference type="GO" id="GO:0003887">
    <property type="term" value="F:DNA-directed DNA polymerase activity"/>
    <property type="evidence" value="ECO:0007669"/>
    <property type="project" value="UniProtKB-KW"/>
</dbReference>
<dbReference type="GO" id="GO:0015074">
    <property type="term" value="P:DNA integration"/>
    <property type="evidence" value="ECO:0007669"/>
    <property type="project" value="UniProtKB-KW"/>
</dbReference>
<keyword evidence="7" id="KW-0229">DNA integration</keyword>
<protein>
    <recommendedName>
        <fullName evidence="12">Retroviral polymerase SH3-like domain-containing protein</fullName>
    </recommendedName>
</protein>
<keyword evidence="8" id="KW-0695">RNA-directed DNA polymerase</keyword>
<comment type="caution">
    <text evidence="13">The sequence shown here is derived from an EMBL/GenBank/DDBJ whole genome shotgun (WGS) entry which is preliminary data.</text>
</comment>
<feature type="region of interest" description="Disordered" evidence="11">
    <location>
        <begin position="370"/>
        <end position="403"/>
    </location>
</feature>
<keyword evidence="10" id="KW-0233">DNA recombination</keyword>
<keyword evidence="6" id="KW-0460">Magnesium</keyword>
<evidence type="ECO:0000313" key="14">
    <source>
        <dbReference type="Proteomes" id="UP000765509"/>
    </source>
</evidence>
<evidence type="ECO:0000256" key="3">
    <source>
        <dbReference type="ARBA" id="ARBA00022723"/>
    </source>
</evidence>